<evidence type="ECO:0000313" key="1">
    <source>
        <dbReference type="EMBL" id="KAJ2807295.1"/>
    </source>
</evidence>
<organism evidence="1 2">
    <name type="scientific">Coemansia furcata</name>
    <dbReference type="NCBI Taxonomy" id="417177"/>
    <lineage>
        <taxon>Eukaryota</taxon>
        <taxon>Fungi</taxon>
        <taxon>Fungi incertae sedis</taxon>
        <taxon>Zoopagomycota</taxon>
        <taxon>Kickxellomycotina</taxon>
        <taxon>Kickxellomycetes</taxon>
        <taxon>Kickxellales</taxon>
        <taxon>Kickxellaceae</taxon>
        <taxon>Coemansia</taxon>
    </lineage>
</organism>
<protein>
    <submittedName>
        <fullName evidence="1">Cytochrome c oxidase subunit 4</fullName>
    </submittedName>
</protein>
<dbReference type="Proteomes" id="UP001140096">
    <property type="component" value="Unassembled WGS sequence"/>
</dbReference>
<dbReference type="EMBL" id="JANBUP010001225">
    <property type="protein sequence ID" value="KAJ2807295.1"/>
    <property type="molecule type" value="Genomic_DNA"/>
</dbReference>
<keyword evidence="2" id="KW-1185">Reference proteome</keyword>
<evidence type="ECO:0000313" key="2">
    <source>
        <dbReference type="Proteomes" id="UP001140096"/>
    </source>
</evidence>
<comment type="caution">
    <text evidence="1">The sequence shown here is derived from an EMBL/GenBank/DDBJ whole genome shotgun (WGS) entry which is preliminary data.</text>
</comment>
<reference evidence="1" key="1">
    <citation type="submission" date="2022-07" db="EMBL/GenBank/DDBJ databases">
        <title>Phylogenomic reconstructions and comparative analyses of Kickxellomycotina fungi.</title>
        <authorList>
            <person name="Reynolds N.K."/>
            <person name="Stajich J.E."/>
            <person name="Barry K."/>
            <person name="Grigoriev I.V."/>
            <person name="Crous P."/>
            <person name="Smith M.E."/>
        </authorList>
    </citation>
    <scope>NUCLEOTIDE SEQUENCE</scope>
    <source>
        <strain evidence="1">CBS 102833</strain>
    </source>
</reference>
<sequence>MFNAVRRSLVAKAFVPAVRTPALSTARAFSAAAVRLGGDHHHGPAEILQGPGAAKDSTPTTFEQATGDERREHLAAMEGSQYYDMDPLYMTKKGTKADPTIVPSGAVSRLVGCTGAPGEAHDLMWIMVNRTRPFDRCPECGNVYKLSEKGFSPESLPPVHHHHDHE</sequence>
<gene>
    <name evidence="1" type="primary">COX4</name>
    <name evidence="1" type="ORF">H4S07_003617</name>
</gene>
<proteinExistence type="predicted"/>
<accession>A0ACC1LFM9</accession>
<name>A0ACC1LFM9_9FUNG</name>